<comment type="caution">
    <text evidence="1">The sequence shown here is derived from an EMBL/GenBank/DDBJ whole genome shotgun (WGS) entry which is preliminary data.</text>
</comment>
<evidence type="ECO:0000313" key="2">
    <source>
        <dbReference type="Proteomes" id="UP000735302"/>
    </source>
</evidence>
<gene>
    <name evidence="1" type="ORF">PoB_005597500</name>
</gene>
<dbReference type="Proteomes" id="UP000735302">
    <property type="component" value="Unassembled WGS sequence"/>
</dbReference>
<reference evidence="1 2" key="1">
    <citation type="journal article" date="2021" name="Elife">
        <title>Chloroplast acquisition without the gene transfer in kleptoplastic sea slugs, Plakobranchus ocellatus.</title>
        <authorList>
            <person name="Maeda T."/>
            <person name="Takahashi S."/>
            <person name="Yoshida T."/>
            <person name="Shimamura S."/>
            <person name="Takaki Y."/>
            <person name="Nagai Y."/>
            <person name="Toyoda A."/>
            <person name="Suzuki Y."/>
            <person name="Arimoto A."/>
            <person name="Ishii H."/>
            <person name="Satoh N."/>
            <person name="Nishiyama T."/>
            <person name="Hasebe M."/>
            <person name="Maruyama T."/>
            <person name="Minagawa J."/>
            <person name="Obokata J."/>
            <person name="Shigenobu S."/>
        </authorList>
    </citation>
    <scope>NUCLEOTIDE SEQUENCE [LARGE SCALE GENOMIC DNA]</scope>
</reference>
<proteinExistence type="predicted"/>
<accession>A0AAV4C9T4</accession>
<keyword evidence="2" id="KW-1185">Reference proteome</keyword>
<sequence length="85" mass="8919">MVWRKVGQALTIQAGMASVNGSTEPSQSLARPLGTAKTSLARICVRTSFSGTTPHLILPPASPLISFFSAVNPGYQSMCTWAGLP</sequence>
<evidence type="ECO:0000313" key="1">
    <source>
        <dbReference type="EMBL" id="GFO29470.1"/>
    </source>
</evidence>
<organism evidence="1 2">
    <name type="scientific">Plakobranchus ocellatus</name>
    <dbReference type="NCBI Taxonomy" id="259542"/>
    <lineage>
        <taxon>Eukaryota</taxon>
        <taxon>Metazoa</taxon>
        <taxon>Spiralia</taxon>
        <taxon>Lophotrochozoa</taxon>
        <taxon>Mollusca</taxon>
        <taxon>Gastropoda</taxon>
        <taxon>Heterobranchia</taxon>
        <taxon>Euthyneura</taxon>
        <taxon>Panpulmonata</taxon>
        <taxon>Sacoglossa</taxon>
        <taxon>Placobranchoidea</taxon>
        <taxon>Plakobranchidae</taxon>
        <taxon>Plakobranchus</taxon>
    </lineage>
</organism>
<dbReference type="EMBL" id="BLXT01006160">
    <property type="protein sequence ID" value="GFO29470.1"/>
    <property type="molecule type" value="Genomic_DNA"/>
</dbReference>
<name>A0AAV4C9T4_9GAST</name>
<dbReference type="AlphaFoldDB" id="A0AAV4C9T4"/>
<protein>
    <submittedName>
        <fullName evidence="1">Uncharacterized protein</fullName>
    </submittedName>
</protein>